<evidence type="ECO:0000313" key="7">
    <source>
        <dbReference type="Proteomes" id="UP000064939"/>
    </source>
</evidence>
<reference evidence="6 7" key="1">
    <citation type="journal article" date="2015" name="Int. J. Syst. Evol. Microbiol.">
        <title>Acinetobacter equi sp. nov. isolated from horse faeces.</title>
        <authorList>
            <person name="Poppel M.T."/>
            <person name="Skiebe E."/>
            <person name="Laue M."/>
            <person name="Bergmann H."/>
            <person name="Ebersberger I."/>
            <person name="Garn T."/>
            <person name="Fruth A."/>
            <person name="Baumgardt S."/>
            <person name="Busse H.J."/>
            <person name="Wilharm G."/>
        </authorList>
    </citation>
    <scope>NUCLEOTIDE SEQUENCE [LARGE SCALE GENOMIC DNA]</scope>
    <source>
        <strain evidence="6 7">114</strain>
    </source>
</reference>
<dbReference type="Gene3D" id="4.10.430.10">
    <property type="entry name" value="Histone-like protein H-NS, C-terminal domain"/>
    <property type="match status" value="1"/>
</dbReference>
<evidence type="ECO:0000256" key="3">
    <source>
        <dbReference type="ARBA" id="ARBA00022490"/>
    </source>
</evidence>
<evidence type="ECO:0000256" key="4">
    <source>
        <dbReference type="ARBA" id="ARBA00023125"/>
    </source>
</evidence>
<dbReference type="GO" id="GO:0000976">
    <property type="term" value="F:transcription cis-regulatory region binding"/>
    <property type="evidence" value="ECO:0007669"/>
    <property type="project" value="TreeGrafter"/>
</dbReference>
<evidence type="ECO:0000313" key="6">
    <source>
        <dbReference type="EMBL" id="ALH94561.1"/>
    </source>
</evidence>
<name>A0A0N9WB38_9GAMM</name>
<sequence>MMPDISNLSVEELKRLQLEAEALIASKKDQAIEDAYNQITQIAENVGLSVDQIMEFGLSKRKKGSRKAVEPRYRSKANEADTWTGRGKQPRWLVAELEKGAKLEDFLI</sequence>
<dbReference type="RefSeq" id="WP_054580464.1">
    <property type="nucleotide sequence ID" value="NZ_CP012808.1"/>
</dbReference>
<evidence type="ECO:0000259" key="5">
    <source>
        <dbReference type="SMART" id="SM00528"/>
    </source>
</evidence>
<dbReference type="PANTHER" id="PTHR38097">
    <property type="match status" value="1"/>
</dbReference>
<dbReference type="KEGG" id="aei:AOY20_02855"/>
<dbReference type="OrthoDB" id="5297879at2"/>
<protein>
    <submittedName>
        <fullName evidence="6">DNA-binding protein</fullName>
    </submittedName>
</protein>
<dbReference type="GO" id="GO:0005829">
    <property type="term" value="C:cytosol"/>
    <property type="evidence" value="ECO:0007669"/>
    <property type="project" value="TreeGrafter"/>
</dbReference>
<dbReference type="InterPro" id="IPR027444">
    <property type="entry name" value="H-NS_C_dom"/>
</dbReference>
<dbReference type="Pfam" id="PF00816">
    <property type="entry name" value="Histone_HNS"/>
    <property type="match status" value="1"/>
</dbReference>
<dbReference type="AlphaFoldDB" id="A0A0N9WB38"/>
<dbReference type="PANTHER" id="PTHR38097:SF2">
    <property type="entry name" value="DNA-BINDING PROTEIN STPA"/>
    <property type="match status" value="1"/>
</dbReference>
<dbReference type="GO" id="GO:0001217">
    <property type="term" value="F:DNA-binding transcription repressor activity"/>
    <property type="evidence" value="ECO:0007669"/>
    <property type="project" value="TreeGrafter"/>
</dbReference>
<evidence type="ECO:0000256" key="1">
    <source>
        <dbReference type="ARBA" id="ARBA00004453"/>
    </source>
</evidence>
<evidence type="ECO:0000256" key="2">
    <source>
        <dbReference type="ARBA" id="ARBA00010610"/>
    </source>
</evidence>
<keyword evidence="3" id="KW-0963">Cytoplasm</keyword>
<dbReference type="SUPFAM" id="SSF81273">
    <property type="entry name" value="H-NS histone-like proteins"/>
    <property type="match status" value="1"/>
</dbReference>
<keyword evidence="4 6" id="KW-0238">DNA-binding</keyword>
<dbReference type="GO" id="GO:0032993">
    <property type="term" value="C:protein-DNA complex"/>
    <property type="evidence" value="ECO:0007669"/>
    <property type="project" value="TreeGrafter"/>
</dbReference>
<dbReference type="EMBL" id="CP012808">
    <property type="protein sequence ID" value="ALH94561.1"/>
    <property type="molecule type" value="Genomic_DNA"/>
</dbReference>
<feature type="domain" description="DNA-binding protein H-NS-like C-terminal" evidence="5">
    <location>
        <begin position="63"/>
        <end position="108"/>
    </location>
</feature>
<comment type="similarity">
    <text evidence="2">Belongs to the histone-like protein H-NS family.</text>
</comment>
<keyword evidence="7" id="KW-1185">Reference proteome</keyword>
<dbReference type="GO" id="GO:0009295">
    <property type="term" value="C:nucleoid"/>
    <property type="evidence" value="ECO:0007669"/>
    <property type="project" value="UniProtKB-SubCell"/>
</dbReference>
<organism evidence="6 7">
    <name type="scientific">Acinetobacter equi</name>
    <dbReference type="NCBI Taxonomy" id="1324350"/>
    <lineage>
        <taxon>Bacteria</taxon>
        <taxon>Pseudomonadati</taxon>
        <taxon>Pseudomonadota</taxon>
        <taxon>Gammaproteobacteria</taxon>
        <taxon>Moraxellales</taxon>
        <taxon>Moraxellaceae</taxon>
        <taxon>Acinetobacter</taxon>
    </lineage>
</organism>
<dbReference type="GO" id="GO:0003681">
    <property type="term" value="F:bent DNA binding"/>
    <property type="evidence" value="ECO:0007669"/>
    <property type="project" value="TreeGrafter"/>
</dbReference>
<dbReference type="SMART" id="SM00528">
    <property type="entry name" value="HNS"/>
    <property type="match status" value="1"/>
</dbReference>
<proteinExistence type="inferred from homology"/>
<dbReference type="GO" id="GO:0003680">
    <property type="term" value="F:minor groove of adenine-thymine-rich DNA binding"/>
    <property type="evidence" value="ECO:0007669"/>
    <property type="project" value="TreeGrafter"/>
</dbReference>
<accession>A0A0N9WB38</accession>
<gene>
    <name evidence="6" type="ORF">AOY20_02855</name>
</gene>
<comment type="subcellular location">
    <subcellularLocation>
        <location evidence="1">Cytoplasm</location>
        <location evidence="1">Nucleoid</location>
    </subcellularLocation>
</comment>
<dbReference type="InterPro" id="IPR037150">
    <property type="entry name" value="H-NS_C_dom_sf"/>
</dbReference>
<dbReference type="STRING" id="1324350.AOY20_02855"/>
<dbReference type="Proteomes" id="UP000064939">
    <property type="component" value="Chromosome"/>
</dbReference>